<keyword evidence="2" id="KW-0812">Transmembrane</keyword>
<evidence type="ECO:0000313" key="3">
    <source>
        <dbReference type="EMBL" id="KAF5770346.1"/>
    </source>
</evidence>
<reference evidence="4" key="2">
    <citation type="submission" date="2017-02" db="EMBL/GenBank/DDBJ databases">
        <title>Sunflower complete genome.</title>
        <authorList>
            <person name="Langlade N."/>
            <person name="Munos S."/>
        </authorList>
    </citation>
    <scope>NUCLEOTIDE SEQUENCE [LARGE SCALE GENOMIC DNA]</scope>
    <source>
        <tissue evidence="4">Leaves</tissue>
    </source>
</reference>
<reference evidence="3 5" key="1">
    <citation type="journal article" date="2017" name="Nature">
        <title>The sunflower genome provides insights into oil metabolism, flowering and Asterid evolution.</title>
        <authorList>
            <person name="Badouin H."/>
            <person name="Gouzy J."/>
            <person name="Grassa C.J."/>
            <person name="Murat F."/>
            <person name="Staton S.E."/>
            <person name="Cottret L."/>
            <person name="Lelandais-Briere C."/>
            <person name="Owens G.L."/>
            <person name="Carrere S."/>
            <person name="Mayjonade B."/>
            <person name="Legrand L."/>
            <person name="Gill N."/>
            <person name="Kane N.C."/>
            <person name="Bowers J.E."/>
            <person name="Hubner S."/>
            <person name="Bellec A."/>
            <person name="Berard A."/>
            <person name="Berges H."/>
            <person name="Blanchet N."/>
            <person name="Boniface M.C."/>
            <person name="Brunel D."/>
            <person name="Catrice O."/>
            <person name="Chaidir N."/>
            <person name="Claudel C."/>
            <person name="Donnadieu C."/>
            <person name="Faraut T."/>
            <person name="Fievet G."/>
            <person name="Helmstetter N."/>
            <person name="King M."/>
            <person name="Knapp S.J."/>
            <person name="Lai Z."/>
            <person name="Le Paslier M.C."/>
            <person name="Lippi Y."/>
            <person name="Lorenzon L."/>
            <person name="Mandel J.R."/>
            <person name="Marage G."/>
            <person name="Marchand G."/>
            <person name="Marquand E."/>
            <person name="Bret-Mestries E."/>
            <person name="Morien E."/>
            <person name="Nambeesan S."/>
            <person name="Nguyen T."/>
            <person name="Pegot-Espagnet P."/>
            <person name="Pouilly N."/>
            <person name="Raftis F."/>
            <person name="Sallet E."/>
            <person name="Schiex T."/>
            <person name="Thomas J."/>
            <person name="Vandecasteele C."/>
            <person name="Vares D."/>
            <person name="Vear F."/>
            <person name="Vautrin S."/>
            <person name="Crespi M."/>
            <person name="Mangin B."/>
            <person name="Burke J.M."/>
            <person name="Salse J."/>
            <person name="Munos S."/>
            <person name="Vincourt P."/>
            <person name="Rieseberg L.H."/>
            <person name="Langlade N.B."/>
        </authorList>
    </citation>
    <scope>NUCLEOTIDE SEQUENCE [LARGE SCALE GENOMIC DNA]</scope>
    <source>
        <strain evidence="5">cv. SF193</strain>
        <tissue evidence="3">Leaves</tissue>
    </source>
</reference>
<dbReference type="Proteomes" id="UP000215914">
    <property type="component" value="Chromosome 14"/>
</dbReference>
<dbReference type="OrthoDB" id="10390205at2759"/>
<name>A0A251SK78_HELAN</name>
<keyword evidence="2" id="KW-1133">Transmembrane helix</keyword>
<organism evidence="4 5">
    <name type="scientific">Helianthus annuus</name>
    <name type="common">Common sunflower</name>
    <dbReference type="NCBI Taxonomy" id="4232"/>
    <lineage>
        <taxon>Eukaryota</taxon>
        <taxon>Viridiplantae</taxon>
        <taxon>Streptophyta</taxon>
        <taxon>Embryophyta</taxon>
        <taxon>Tracheophyta</taxon>
        <taxon>Spermatophyta</taxon>
        <taxon>Magnoliopsida</taxon>
        <taxon>eudicotyledons</taxon>
        <taxon>Gunneridae</taxon>
        <taxon>Pentapetalae</taxon>
        <taxon>asterids</taxon>
        <taxon>campanulids</taxon>
        <taxon>Asterales</taxon>
        <taxon>Asteraceae</taxon>
        <taxon>Asteroideae</taxon>
        <taxon>Heliantheae alliance</taxon>
        <taxon>Heliantheae</taxon>
        <taxon>Helianthus</taxon>
    </lineage>
</organism>
<proteinExistence type="predicted"/>
<dbReference type="Gramene" id="mRNA:HanXRQr2_Chr14g0658421">
    <property type="protein sequence ID" value="mRNA:HanXRQr2_Chr14g0658421"/>
    <property type="gene ID" value="HanXRQr2_Chr14g0658421"/>
</dbReference>
<gene>
    <name evidence="4" type="ORF">HannXRQ_Chr14g0454641</name>
    <name evidence="3" type="ORF">HanXRQr2_Chr14g0658421</name>
</gene>
<feature type="transmembrane region" description="Helical" evidence="2">
    <location>
        <begin position="105"/>
        <end position="131"/>
    </location>
</feature>
<dbReference type="InParanoid" id="A0A251SK78"/>
<dbReference type="AlphaFoldDB" id="A0A251SK78"/>
<feature type="transmembrane region" description="Helical" evidence="2">
    <location>
        <begin position="69"/>
        <end position="93"/>
    </location>
</feature>
<keyword evidence="5" id="KW-1185">Reference proteome</keyword>
<dbReference type="EMBL" id="CM007903">
    <property type="protein sequence ID" value="OTF99266.1"/>
    <property type="molecule type" value="Genomic_DNA"/>
</dbReference>
<feature type="region of interest" description="Disordered" evidence="1">
    <location>
        <begin position="1"/>
        <end position="23"/>
    </location>
</feature>
<evidence type="ECO:0000256" key="2">
    <source>
        <dbReference type="SAM" id="Phobius"/>
    </source>
</evidence>
<evidence type="ECO:0000313" key="5">
    <source>
        <dbReference type="Proteomes" id="UP000215914"/>
    </source>
</evidence>
<protein>
    <submittedName>
        <fullName evidence="4">Uncharacterized protein</fullName>
    </submittedName>
</protein>
<feature type="transmembrane region" description="Helical" evidence="2">
    <location>
        <begin position="32"/>
        <end position="49"/>
    </location>
</feature>
<sequence length="132" mass="14977">MGNLDGDSSAVRNEKPATSNRPLSMVNQRPKLMFVIYAGILLMMYNPMVQILRWKYQGRNETPFETQSFLIYTSVFAFLIAGLTSAFSLHYYLTNSTRKQSLSPLLYRIINIVFPVSAVVAHLSLVLILIID</sequence>
<dbReference type="EMBL" id="MNCJ02000329">
    <property type="protein sequence ID" value="KAF5770346.1"/>
    <property type="molecule type" value="Genomic_DNA"/>
</dbReference>
<reference evidence="3" key="3">
    <citation type="submission" date="2020-06" db="EMBL/GenBank/DDBJ databases">
        <title>Helianthus annuus Genome sequencing and assembly Release 2.</title>
        <authorList>
            <person name="Gouzy J."/>
            <person name="Langlade N."/>
            <person name="Munos S."/>
        </authorList>
    </citation>
    <scope>NUCLEOTIDE SEQUENCE</scope>
    <source>
        <tissue evidence="3">Leaves</tissue>
    </source>
</reference>
<accession>A0A251SK78</accession>
<evidence type="ECO:0000313" key="4">
    <source>
        <dbReference type="EMBL" id="OTF99266.1"/>
    </source>
</evidence>
<keyword evidence="2" id="KW-0472">Membrane</keyword>
<evidence type="ECO:0000256" key="1">
    <source>
        <dbReference type="SAM" id="MobiDB-lite"/>
    </source>
</evidence>